<reference evidence="1 2" key="1">
    <citation type="submission" date="2016-10" db="EMBL/GenBank/DDBJ databases">
        <authorList>
            <person name="de Groot N.N."/>
        </authorList>
    </citation>
    <scope>NUCLEOTIDE SEQUENCE [LARGE SCALE GENOMIC DNA]</scope>
    <source>
        <strain evidence="1 2">DSM 14045</strain>
    </source>
</reference>
<evidence type="ECO:0000313" key="1">
    <source>
        <dbReference type="EMBL" id="SDY47673.1"/>
    </source>
</evidence>
<name>A0A1H3K681_9FIRM</name>
<gene>
    <name evidence="1" type="ORF">SAMN02910414_01634</name>
</gene>
<dbReference type="RefSeq" id="WP_074717931.1">
    <property type="nucleotide sequence ID" value="NZ_FNPG01000019.1"/>
</dbReference>
<sequence length="145" mass="17754">MGDFFQGKDERIVDGTRYTRYLDLDKWYGIVVPKDENAYNEMCDYKVWDDNEWDIRDIYWFMKFHEDKFYLMEKYLFNFIDAECNLLINMYEEEWIEGDNLKKTLEITDRMINNSDNEEFLELAKEFRNLVLKAIEVNTCVGCFF</sequence>
<dbReference type="eggNOG" id="ENOG502ZC4C">
    <property type="taxonomic scope" value="Bacteria"/>
</dbReference>
<dbReference type="AlphaFoldDB" id="A0A1H3K681"/>
<protein>
    <submittedName>
        <fullName evidence="1">Uncharacterized protein</fullName>
    </submittedName>
</protein>
<dbReference type="Proteomes" id="UP000183918">
    <property type="component" value="Unassembled WGS sequence"/>
</dbReference>
<accession>A0A1H3K681</accession>
<dbReference type="EMBL" id="FNPG01000019">
    <property type="protein sequence ID" value="SDY47673.1"/>
    <property type="molecule type" value="Genomic_DNA"/>
</dbReference>
<organism evidence="1 2">
    <name type="scientific">Lachnobacterium bovis DSM 14045</name>
    <dbReference type="NCBI Taxonomy" id="1122142"/>
    <lineage>
        <taxon>Bacteria</taxon>
        <taxon>Bacillati</taxon>
        <taxon>Bacillota</taxon>
        <taxon>Clostridia</taxon>
        <taxon>Lachnospirales</taxon>
        <taxon>Lachnospiraceae</taxon>
        <taxon>Lachnobacterium</taxon>
    </lineage>
</organism>
<proteinExistence type="predicted"/>
<keyword evidence="2" id="KW-1185">Reference proteome</keyword>
<evidence type="ECO:0000313" key="2">
    <source>
        <dbReference type="Proteomes" id="UP000183918"/>
    </source>
</evidence>
<dbReference type="OrthoDB" id="2054875at2"/>